<accession>A0ABN0W4V1</accession>
<dbReference type="PRINTS" id="PR00364">
    <property type="entry name" value="DISEASERSIST"/>
</dbReference>
<dbReference type="InterPro" id="IPR058852">
    <property type="entry name" value="HTH_77"/>
</dbReference>
<dbReference type="PANTHER" id="PTHR47691:SF3">
    <property type="entry name" value="HTH-TYPE TRANSCRIPTIONAL REGULATOR RV0890C-RELATED"/>
    <property type="match status" value="1"/>
</dbReference>
<dbReference type="PROSITE" id="PS50043">
    <property type="entry name" value="HTH_LUXR_2"/>
    <property type="match status" value="1"/>
</dbReference>
<dbReference type="InterPro" id="IPR011990">
    <property type="entry name" value="TPR-like_helical_dom_sf"/>
</dbReference>
<feature type="domain" description="HTH luxR-type" evidence="1">
    <location>
        <begin position="686"/>
        <end position="751"/>
    </location>
</feature>
<evidence type="ECO:0000313" key="3">
    <source>
        <dbReference type="Proteomes" id="UP001501822"/>
    </source>
</evidence>
<gene>
    <name evidence="2" type="ORF">GCM10010151_13870</name>
</gene>
<dbReference type="Pfam" id="PF13401">
    <property type="entry name" value="AAA_22"/>
    <property type="match status" value="1"/>
</dbReference>
<dbReference type="SMART" id="SM00421">
    <property type="entry name" value="HTH_LUXR"/>
    <property type="match status" value="1"/>
</dbReference>
<dbReference type="InterPro" id="IPR016032">
    <property type="entry name" value="Sig_transdc_resp-reg_C-effctor"/>
</dbReference>
<proteinExistence type="predicted"/>
<dbReference type="CDD" id="cd06170">
    <property type="entry name" value="LuxR_C_like"/>
    <property type="match status" value="1"/>
</dbReference>
<dbReference type="InterPro" id="IPR000792">
    <property type="entry name" value="Tscrpt_reg_LuxR_C"/>
</dbReference>
<dbReference type="InterPro" id="IPR049945">
    <property type="entry name" value="AAA_22"/>
</dbReference>
<name>A0ABN0W4V1_9ACTN</name>
<dbReference type="SUPFAM" id="SSF48452">
    <property type="entry name" value="TPR-like"/>
    <property type="match status" value="1"/>
</dbReference>
<dbReference type="Gene3D" id="1.25.40.10">
    <property type="entry name" value="Tetratricopeptide repeat domain"/>
    <property type="match status" value="1"/>
</dbReference>
<dbReference type="EMBL" id="BAAABM010000007">
    <property type="protein sequence ID" value="GAA0325166.1"/>
    <property type="molecule type" value="Genomic_DNA"/>
</dbReference>
<dbReference type="InterPro" id="IPR027417">
    <property type="entry name" value="P-loop_NTPase"/>
</dbReference>
<sequence length="753" mass="83286">MGRRREMAEVKRLLSLSRIVTLTGPGGVGKTRLALRVAAEVRRAYPDGVWLVELAELDNPKLLAQELVAALGIQSRSAERPDEVLIEHLAGKRTLVILDNCEHLLQACGMLVRTLLRSVPELHILATSLQPLGIFSEQSYVVPTLSLPANESEQSTATSDAVRLFTERAEAVLPGFTLTDRNREAVERICRRLDGLPLAIELAVVRLRALSVEQLLDRLDDRLRLLSMESSAVTSRHQTLRALLDWSYALCTEKERLLWARISVFTGSLDLEAAEEVCAGDGIDRAEIVKLVIGLVEKSVLIRDEGPGGVRFRLLETIRRYGRERLAVSGERSAIELEYRDYYRRLSRALKARLFGPEQMETLNRMRVEYPNLRTALEYCYAERAGLCIDMASDLLYHWVTSYHLGEGRDWLEQGLADSGVRVEIRARALAACGWLAIMQGDPESATKRLAESRALAEQFGLEQVLGYVAQYSGTVAMHAGDGETAVGFYRDALTHHRATQDPLGEVLALIRLSLAYSSLGDSERAVATAEEGMAICDAHGERWQKAYAMTALGFEVWRQGDPRRAASLARESLRTNRLLGDPLGMGISLEVLAWIAAGEEDYARAAELLGVLGNLWEATGARMPGYEYLAVHHEECVARTRRGLGDEAFRAAVERGTRLSEDDALDQALLERRPSPAAGPPPKAGGDRWAPLTRRETEIARLVARGMSNKEIAASLVIAQRTAEGHVEHILAKLGFTSRTQIAAWVAEHTSP</sequence>
<dbReference type="PRINTS" id="PR00038">
    <property type="entry name" value="HTHLUXR"/>
</dbReference>
<dbReference type="SUPFAM" id="SSF52540">
    <property type="entry name" value="P-loop containing nucleoside triphosphate hydrolases"/>
    <property type="match status" value="1"/>
</dbReference>
<comment type="caution">
    <text evidence="2">The sequence shown here is derived from an EMBL/GenBank/DDBJ whole genome shotgun (WGS) entry which is preliminary data.</text>
</comment>
<protein>
    <submittedName>
        <fullName evidence="2">LuxR family transcriptional regulator</fullName>
    </submittedName>
</protein>
<reference evidence="2 3" key="1">
    <citation type="journal article" date="2019" name="Int. J. Syst. Evol. Microbiol.">
        <title>The Global Catalogue of Microorganisms (GCM) 10K type strain sequencing project: providing services to taxonomists for standard genome sequencing and annotation.</title>
        <authorList>
            <consortium name="The Broad Institute Genomics Platform"/>
            <consortium name="The Broad Institute Genome Sequencing Center for Infectious Disease"/>
            <person name="Wu L."/>
            <person name="Ma J."/>
        </authorList>
    </citation>
    <scope>NUCLEOTIDE SEQUENCE [LARGE SCALE GENOMIC DNA]</scope>
    <source>
        <strain evidence="2 3">JCM 3146</strain>
    </source>
</reference>
<organism evidence="2 3">
    <name type="scientific">Actinoallomurus spadix</name>
    <dbReference type="NCBI Taxonomy" id="79912"/>
    <lineage>
        <taxon>Bacteria</taxon>
        <taxon>Bacillati</taxon>
        <taxon>Actinomycetota</taxon>
        <taxon>Actinomycetes</taxon>
        <taxon>Streptosporangiales</taxon>
        <taxon>Thermomonosporaceae</taxon>
        <taxon>Actinoallomurus</taxon>
    </lineage>
</organism>
<evidence type="ECO:0000313" key="2">
    <source>
        <dbReference type="EMBL" id="GAA0325166.1"/>
    </source>
</evidence>
<dbReference type="Pfam" id="PF25872">
    <property type="entry name" value="HTH_77"/>
    <property type="match status" value="1"/>
</dbReference>
<dbReference type="SUPFAM" id="SSF46894">
    <property type="entry name" value="C-terminal effector domain of the bipartite response regulators"/>
    <property type="match status" value="1"/>
</dbReference>
<dbReference type="PANTHER" id="PTHR47691">
    <property type="entry name" value="REGULATOR-RELATED"/>
    <property type="match status" value="1"/>
</dbReference>
<evidence type="ECO:0000259" key="1">
    <source>
        <dbReference type="PROSITE" id="PS50043"/>
    </source>
</evidence>
<keyword evidence="3" id="KW-1185">Reference proteome</keyword>
<dbReference type="Gene3D" id="1.10.10.10">
    <property type="entry name" value="Winged helix-like DNA-binding domain superfamily/Winged helix DNA-binding domain"/>
    <property type="match status" value="1"/>
</dbReference>
<dbReference type="Gene3D" id="3.40.50.300">
    <property type="entry name" value="P-loop containing nucleotide triphosphate hydrolases"/>
    <property type="match status" value="1"/>
</dbReference>
<dbReference type="Proteomes" id="UP001501822">
    <property type="component" value="Unassembled WGS sequence"/>
</dbReference>
<dbReference type="InterPro" id="IPR036388">
    <property type="entry name" value="WH-like_DNA-bd_sf"/>
</dbReference>
<dbReference type="Pfam" id="PF00196">
    <property type="entry name" value="GerE"/>
    <property type="match status" value="1"/>
</dbReference>